<evidence type="ECO:0000313" key="2">
    <source>
        <dbReference type="EMBL" id="KAE9985600.1"/>
    </source>
</evidence>
<organism evidence="2 3">
    <name type="scientific">Venturia inaequalis</name>
    <name type="common">Apple scab fungus</name>
    <dbReference type="NCBI Taxonomy" id="5025"/>
    <lineage>
        <taxon>Eukaryota</taxon>
        <taxon>Fungi</taxon>
        <taxon>Dikarya</taxon>
        <taxon>Ascomycota</taxon>
        <taxon>Pezizomycotina</taxon>
        <taxon>Dothideomycetes</taxon>
        <taxon>Pleosporomycetidae</taxon>
        <taxon>Venturiales</taxon>
        <taxon>Venturiaceae</taxon>
        <taxon>Venturia</taxon>
    </lineage>
</organism>
<gene>
    <name evidence="2" type="ORF">EG327_004644</name>
</gene>
<evidence type="ECO:0000256" key="1">
    <source>
        <dbReference type="SAM" id="MobiDB-lite"/>
    </source>
</evidence>
<feature type="region of interest" description="Disordered" evidence="1">
    <location>
        <begin position="55"/>
        <end position="77"/>
    </location>
</feature>
<dbReference type="EMBL" id="WNWR01000274">
    <property type="protein sequence ID" value="KAE9985600.1"/>
    <property type="molecule type" value="Genomic_DNA"/>
</dbReference>
<sequence>MRREYVRSTKSWEKNTGAPIGGLKNWMYSDDRVDDGYLFALSSRCFNHKDYKNDEKPKVKERRAAKFPYSKPEDKPV</sequence>
<name>A0A8H3Z4I5_VENIN</name>
<accession>A0A8H3Z4I5</accession>
<reference evidence="2 3" key="1">
    <citation type="submission" date="2019-07" db="EMBL/GenBank/DDBJ databases">
        <title>Venturia inaequalis Genome Resource.</title>
        <authorList>
            <person name="Lichtner F.J."/>
        </authorList>
    </citation>
    <scope>NUCLEOTIDE SEQUENCE [LARGE SCALE GENOMIC DNA]</scope>
    <source>
        <strain evidence="2 3">DMI_063113</strain>
    </source>
</reference>
<dbReference type="AlphaFoldDB" id="A0A8H3Z4I5"/>
<proteinExistence type="predicted"/>
<feature type="compositionally biased region" description="Basic and acidic residues" evidence="1">
    <location>
        <begin position="55"/>
        <end position="64"/>
    </location>
</feature>
<protein>
    <submittedName>
        <fullName evidence="2">Uncharacterized protein</fullName>
    </submittedName>
</protein>
<feature type="non-terminal residue" evidence="2">
    <location>
        <position position="77"/>
    </location>
</feature>
<keyword evidence="3" id="KW-1185">Reference proteome</keyword>
<evidence type="ECO:0000313" key="3">
    <source>
        <dbReference type="Proteomes" id="UP000490939"/>
    </source>
</evidence>
<comment type="caution">
    <text evidence="2">The sequence shown here is derived from an EMBL/GenBank/DDBJ whole genome shotgun (WGS) entry which is preliminary data.</text>
</comment>
<dbReference type="Proteomes" id="UP000490939">
    <property type="component" value="Unassembled WGS sequence"/>
</dbReference>